<comment type="caution">
    <text evidence="12">The sequence shown here is derived from an EMBL/GenBank/DDBJ whole genome shotgun (WGS) entry which is preliminary data.</text>
</comment>
<name>A0A841R7P7_9SPIO</name>
<keyword evidence="9" id="KW-0175">Coiled coil</keyword>
<dbReference type="Pfam" id="PF12833">
    <property type="entry name" value="HTH_18"/>
    <property type="match status" value="1"/>
</dbReference>
<feature type="coiled-coil region" evidence="9">
    <location>
        <begin position="116"/>
        <end position="143"/>
    </location>
</feature>
<evidence type="ECO:0000256" key="5">
    <source>
        <dbReference type="ARBA" id="ARBA00023015"/>
    </source>
</evidence>
<dbReference type="Gene3D" id="3.40.50.2300">
    <property type="match status" value="1"/>
</dbReference>
<dbReference type="InterPro" id="IPR041522">
    <property type="entry name" value="CdaR_GGDEF"/>
</dbReference>
<dbReference type="GO" id="GO:0000160">
    <property type="term" value="P:phosphorelay signal transduction system"/>
    <property type="evidence" value="ECO:0007669"/>
    <property type="project" value="UniProtKB-KW"/>
</dbReference>
<dbReference type="InterPro" id="IPR009057">
    <property type="entry name" value="Homeodomain-like_sf"/>
</dbReference>
<keyword evidence="5" id="KW-0805">Transcription regulation</keyword>
<dbReference type="Proteomes" id="UP000587760">
    <property type="component" value="Unassembled WGS sequence"/>
</dbReference>
<feature type="domain" description="HTH araC/xylS-type" evidence="10">
    <location>
        <begin position="426"/>
        <end position="525"/>
    </location>
</feature>
<dbReference type="InterPro" id="IPR018060">
    <property type="entry name" value="HTH_AraC"/>
</dbReference>
<feature type="domain" description="Response regulatory" evidence="11">
    <location>
        <begin position="3"/>
        <end position="120"/>
    </location>
</feature>
<dbReference type="GO" id="GO:0003700">
    <property type="term" value="F:DNA-binding transcription factor activity"/>
    <property type="evidence" value="ECO:0007669"/>
    <property type="project" value="InterPro"/>
</dbReference>
<dbReference type="InterPro" id="IPR011006">
    <property type="entry name" value="CheY-like_superfamily"/>
</dbReference>
<dbReference type="Pfam" id="PF17853">
    <property type="entry name" value="GGDEF_2"/>
    <property type="match status" value="1"/>
</dbReference>
<dbReference type="PROSITE" id="PS01124">
    <property type="entry name" value="HTH_ARAC_FAMILY_2"/>
    <property type="match status" value="1"/>
</dbReference>
<sequence length="532" mass="59827">MYDVFLVDDEIVLREGIRSNIHWDETPFNLVGEAPDGEMALSMIKELKPDILITDIRMPFLDGLELARIIRKEQPWVKIIILSGHDEFRYAREAISIGVEEYLLKPFSSAELLEILHKVAASIEEEKEQIVSLENLRNQVLSSKEIFRDRWLRELAAGLVSPAGAIEEARDLGIELISGAYAVAIVKVKAPEGRKKELPSARLFLKSHLSKRADVIFFSERPGRHVLIVKESKEESVEETAYSLAQGLKSEVTKQTGCPVSIGIGRAVKRIGEIPLSYEEADRVSRFMGERGQQLILGAGDMDSSSGEISLLPPESCRIAGRLKYAAAGEIDVIMEEYLSLFGDSESYSPFFSNYLLGDIIIASTAIIGELGGDVHEVIPSFLLREKLNNMISSRESFILHVRDLIEKVLAFRDSQGKGKHYEMIRKANEYIDSHFADPDICLHSVAEHVNASPNHFSTVYSQETGRSFIEYLTSVRIGKAKYLLRNTELRSSDIAYEAGFNDPHYFSFIFKKNVGLSPRDFRSEKIVHSLK</sequence>
<dbReference type="Gene3D" id="1.10.10.60">
    <property type="entry name" value="Homeodomain-like"/>
    <property type="match status" value="2"/>
</dbReference>
<dbReference type="CDD" id="cd17536">
    <property type="entry name" value="REC_YesN-like"/>
    <property type="match status" value="1"/>
</dbReference>
<protein>
    <submittedName>
        <fullName evidence="12">Two-component system response regulator YesN</fullName>
    </submittedName>
</protein>
<evidence type="ECO:0000256" key="2">
    <source>
        <dbReference type="ARBA" id="ARBA00022490"/>
    </source>
</evidence>
<dbReference type="InterPro" id="IPR051552">
    <property type="entry name" value="HptR"/>
</dbReference>
<gene>
    <name evidence="12" type="ORF">HNR50_000850</name>
</gene>
<evidence type="ECO:0000256" key="1">
    <source>
        <dbReference type="ARBA" id="ARBA00004496"/>
    </source>
</evidence>
<keyword evidence="4" id="KW-0902">Two-component regulatory system</keyword>
<keyword evidence="3 8" id="KW-0597">Phosphoprotein</keyword>
<dbReference type="GO" id="GO:0043565">
    <property type="term" value="F:sequence-specific DNA binding"/>
    <property type="evidence" value="ECO:0007669"/>
    <property type="project" value="InterPro"/>
</dbReference>
<evidence type="ECO:0000256" key="4">
    <source>
        <dbReference type="ARBA" id="ARBA00023012"/>
    </source>
</evidence>
<keyword evidence="13" id="KW-1185">Reference proteome</keyword>
<dbReference type="InterPro" id="IPR001789">
    <property type="entry name" value="Sig_transdc_resp-reg_receiver"/>
</dbReference>
<evidence type="ECO:0000256" key="3">
    <source>
        <dbReference type="ARBA" id="ARBA00022553"/>
    </source>
</evidence>
<dbReference type="SUPFAM" id="SSF46689">
    <property type="entry name" value="Homeodomain-like"/>
    <property type="match status" value="2"/>
</dbReference>
<keyword evidence="2" id="KW-0963">Cytoplasm</keyword>
<dbReference type="PANTHER" id="PTHR42713">
    <property type="entry name" value="HISTIDINE KINASE-RELATED"/>
    <property type="match status" value="1"/>
</dbReference>
<dbReference type="SMART" id="SM00448">
    <property type="entry name" value="REC"/>
    <property type="match status" value="1"/>
</dbReference>
<dbReference type="Pfam" id="PF00072">
    <property type="entry name" value="Response_reg"/>
    <property type="match status" value="1"/>
</dbReference>
<evidence type="ECO:0000313" key="12">
    <source>
        <dbReference type="EMBL" id="MBB6479217.1"/>
    </source>
</evidence>
<dbReference type="PANTHER" id="PTHR42713:SF3">
    <property type="entry name" value="TRANSCRIPTIONAL REGULATORY PROTEIN HPTR"/>
    <property type="match status" value="1"/>
</dbReference>
<organism evidence="12 13">
    <name type="scientific">Spirochaeta isovalerica</name>
    <dbReference type="NCBI Taxonomy" id="150"/>
    <lineage>
        <taxon>Bacteria</taxon>
        <taxon>Pseudomonadati</taxon>
        <taxon>Spirochaetota</taxon>
        <taxon>Spirochaetia</taxon>
        <taxon>Spirochaetales</taxon>
        <taxon>Spirochaetaceae</taxon>
        <taxon>Spirochaeta</taxon>
    </lineage>
</organism>
<dbReference type="SUPFAM" id="SSF52172">
    <property type="entry name" value="CheY-like"/>
    <property type="match status" value="1"/>
</dbReference>
<keyword evidence="6" id="KW-0238">DNA-binding</keyword>
<proteinExistence type="predicted"/>
<keyword evidence="7" id="KW-0804">Transcription</keyword>
<dbReference type="PROSITE" id="PS50110">
    <property type="entry name" value="RESPONSE_REGULATORY"/>
    <property type="match status" value="1"/>
</dbReference>
<accession>A0A841R7P7</accession>
<dbReference type="GO" id="GO:0005737">
    <property type="term" value="C:cytoplasm"/>
    <property type="evidence" value="ECO:0007669"/>
    <property type="project" value="UniProtKB-SubCell"/>
</dbReference>
<dbReference type="EMBL" id="JACHGJ010000001">
    <property type="protein sequence ID" value="MBB6479217.1"/>
    <property type="molecule type" value="Genomic_DNA"/>
</dbReference>
<dbReference type="AlphaFoldDB" id="A0A841R7P7"/>
<evidence type="ECO:0000259" key="10">
    <source>
        <dbReference type="PROSITE" id="PS01124"/>
    </source>
</evidence>
<evidence type="ECO:0000256" key="9">
    <source>
        <dbReference type="SAM" id="Coils"/>
    </source>
</evidence>
<evidence type="ECO:0000313" key="13">
    <source>
        <dbReference type="Proteomes" id="UP000587760"/>
    </source>
</evidence>
<evidence type="ECO:0000256" key="6">
    <source>
        <dbReference type="ARBA" id="ARBA00023125"/>
    </source>
</evidence>
<reference evidence="12 13" key="1">
    <citation type="submission" date="2020-08" db="EMBL/GenBank/DDBJ databases">
        <title>Genomic Encyclopedia of Type Strains, Phase IV (KMG-IV): sequencing the most valuable type-strain genomes for metagenomic binning, comparative biology and taxonomic classification.</title>
        <authorList>
            <person name="Goeker M."/>
        </authorList>
    </citation>
    <scope>NUCLEOTIDE SEQUENCE [LARGE SCALE GENOMIC DNA]</scope>
    <source>
        <strain evidence="12 13">DSM 2461</strain>
    </source>
</reference>
<dbReference type="SMART" id="SM00342">
    <property type="entry name" value="HTH_ARAC"/>
    <property type="match status" value="1"/>
</dbReference>
<evidence type="ECO:0000256" key="7">
    <source>
        <dbReference type="ARBA" id="ARBA00023163"/>
    </source>
</evidence>
<evidence type="ECO:0000259" key="11">
    <source>
        <dbReference type="PROSITE" id="PS50110"/>
    </source>
</evidence>
<evidence type="ECO:0000256" key="8">
    <source>
        <dbReference type="PROSITE-ProRule" id="PRU00169"/>
    </source>
</evidence>
<comment type="subcellular location">
    <subcellularLocation>
        <location evidence="1">Cytoplasm</location>
    </subcellularLocation>
</comment>
<feature type="modified residue" description="4-aspartylphosphate" evidence="8">
    <location>
        <position position="55"/>
    </location>
</feature>
<dbReference type="RefSeq" id="WP_184744192.1">
    <property type="nucleotide sequence ID" value="NZ_JACHGJ010000001.1"/>
</dbReference>